<reference evidence="1 2" key="1">
    <citation type="journal article" date="2010" name="Stand. Genomic Sci.">
        <title>Complete genome sequence of Aminobacterium colombiense type strain (ALA-1).</title>
        <authorList>
            <person name="Chertkov O."/>
            <person name="Sikorski J."/>
            <person name="Brambilla E."/>
            <person name="Lapidus A."/>
            <person name="Copeland A."/>
            <person name="Glavina Del Rio T."/>
            <person name="Nolan M."/>
            <person name="Lucas S."/>
            <person name="Tice H."/>
            <person name="Cheng J.F."/>
            <person name="Han C."/>
            <person name="Detter J.C."/>
            <person name="Bruce D."/>
            <person name="Tapia R."/>
            <person name="Goodwin L."/>
            <person name="Pitluck S."/>
            <person name="Liolios K."/>
            <person name="Ivanova N."/>
            <person name="Mavromatis K."/>
            <person name="Ovchinnikova G."/>
            <person name="Pati A."/>
            <person name="Chen A."/>
            <person name="Palaniappan K."/>
            <person name="Land M."/>
            <person name="Hauser L."/>
            <person name="Chang Y.J."/>
            <person name="Jeffries C.D."/>
            <person name="Spring S."/>
            <person name="Rohde M."/>
            <person name="Goker M."/>
            <person name="Bristow J."/>
            <person name="Eisen J.A."/>
            <person name="Markowitz V."/>
            <person name="Hugenholtz P."/>
            <person name="Kyrpides N.C."/>
            <person name="Klenk H.P."/>
        </authorList>
    </citation>
    <scope>NUCLEOTIDE SEQUENCE [LARGE SCALE GENOMIC DNA]</scope>
    <source>
        <strain evidence="2">DSM 12261 / ALA-1</strain>
    </source>
</reference>
<dbReference type="OrthoDB" id="9809023at2"/>
<organism evidence="1 2">
    <name type="scientific">Aminobacterium colombiense (strain DSM 12261 / ALA-1)</name>
    <dbReference type="NCBI Taxonomy" id="572547"/>
    <lineage>
        <taxon>Bacteria</taxon>
        <taxon>Thermotogati</taxon>
        <taxon>Synergistota</taxon>
        <taxon>Synergistia</taxon>
        <taxon>Synergistales</taxon>
        <taxon>Aminobacteriaceae</taxon>
        <taxon>Aminobacterium</taxon>
    </lineage>
</organism>
<dbReference type="Pfam" id="PF04456">
    <property type="entry name" value="DUF503"/>
    <property type="match status" value="1"/>
</dbReference>
<dbReference type="eggNOG" id="COG1550">
    <property type="taxonomic scope" value="Bacteria"/>
</dbReference>
<proteinExistence type="predicted"/>
<dbReference type="PANTHER" id="PTHR36441">
    <property type="entry name" value="HYPOTHETICAL CYTOSOLIC PROTEIN"/>
    <property type="match status" value="1"/>
</dbReference>
<dbReference type="HOGENOM" id="CLU_149981_4_0_0"/>
<keyword evidence="2" id="KW-1185">Reference proteome</keyword>
<evidence type="ECO:0000313" key="1">
    <source>
        <dbReference type="EMBL" id="ADE57096.1"/>
    </source>
</evidence>
<dbReference type="Gene3D" id="3.30.70.1120">
    <property type="entry name" value="TT1725-like"/>
    <property type="match status" value="1"/>
</dbReference>
<sequence>MKNNESILPYVGFFQVQIDIPACRSVKERRQVVRSLIDKIRRRWNVSAIDLGPENRWDQAYLAFSLVGTSYGMCKDRIEALKNFLEREEEMATFNIIHFWQEVDAYGDLSDAED</sequence>
<dbReference type="STRING" id="572547.Amico_0971"/>
<protein>
    <recommendedName>
        <fullName evidence="3">DUF503 domain-containing protein</fullName>
    </recommendedName>
</protein>
<dbReference type="EMBL" id="CP001997">
    <property type="protein sequence ID" value="ADE57096.1"/>
    <property type="molecule type" value="Genomic_DNA"/>
</dbReference>
<evidence type="ECO:0000313" key="2">
    <source>
        <dbReference type="Proteomes" id="UP000002366"/>
    </source>
</evidence>
<dbReference type="RefSeq" id="WP_013048359.1">
    <property type="nucleotide sequence ID" value="NC_014011.1"/>
</dbReference>
<dbReference type="Proteomes" id="UP000002366">
    <property type="component" value="Chromosome"/>
</dbReference>
<dbReference type="AlphaFoldDB" id="D5EEW4"/>
<dbReference type="PANTHER" id="PTHR36441:SF1">
    <property type="entry name" value="DUF503 DOMAIN-CONTAINING PROTEIN"/>
    <property type="match status" value="1"/>
</dbReference>
<accession>D5EEW4</accession>
<dbReference type="InterPro" id="IPR036746">
    <property type="entry name" value="TT1725-like_sf"/>
</dbReference>
<dbReference type="InterPro" id="IPR007546">
    <property type="entry name" value="DUF503"/>
</dbReference>
<gene>
    <name evidence="1" type="ordered locus">Amico_0971</name>
</gene>
<dbReference type="KEGG" id="aco:Amico_0971"/>
<dbReference type="SUPFAM" id="SSF103007">
    <property type="entry name" value="Hypothetical protein TT1725"/>
    <property type="match status" value="1"/>
</dbReference>
<name>D5EEW4_AMICL</name>
<evidence type="ECO:0008006" key="3">
    <source>
        <dbReference type="Google" id="ProtNLM"/>
    </source>
</evidence>